<proteinExistence type="predicted"/>
<gene>
    <name evidence="2" type="ORF">LTR05_000541</name>
</gene>
<evidence type="ECO:0000313" key="2">
    <source>
        <dbReference type="EMBL" id="KAK5090369.1"/>
    </source>
</evidence>
<evidence type="ECO:0000256" key="1">
    <source>
        <dbReference type="SAM" id="MobiDB-lite"/>
    </source>
</evidence>
<organism evidence="2 3">
    <name type="scientific">Lithohypha guttulata</name>
    <dbReference type="NCBI Taxonomy" id="1690604"/>
    <lineage>
        <taxon>Eukaryota</taxon>
        <taxon>Fungi</taxon>
        <taxon>Dikarya</taxon>
        <taxon>Ascomycota</taxon>
        <taxon>Pezizomycotina</taxon>
        <taxon>Eurotiomycetes</taxon>
        <taxon>Chaetothyriomycetidae</taxon>
        <taxon>Chaetothyriales</taxon>
        <taxon>Trichomeriaceae</taxon>
        <taxon>Lithohypha</taxon>
    </lineage>
</organism>
<protein>
    <submittedName>
        <fullName evidence="2">Uncharacterized protein</fullName>
    </submittedName>
</protein>
<sequence length="151" mass="16586">MTRPTATRNISSDSATVPGLTHQDSLESVRSPITPSMETSKNPIASPAHKSSFDEPLSAPPTITVFKTEHANTSEPVLPPKNLPFLQHDPYADDDVIQFDKNKEIKPSRSGSVRSIMSTIAEEGSFLVEEEVDYAWVEEGQTQARQESDCT</sequence>
<feature type="compositionally biased region" description="Polar residues" evidence="1">
    <location>
        <begin position="22"/>
        <end position="43"/>
    </location>
</feature>
<feature type="region of interest" description="Disordered" evidence="1">
    <location>
        <begin position="1"/>
        <end position="61"/>
    </location>
</feature>
<dbReference type="EMBL" id="JAVRRJ010000001">
    <property type="protein sequence ID" value="KAK5090369.1"/>
    <property type="molecule type" value="Genomic_DNA"/>
</dbReference>
<reference evidence="2 3" key="1">
    <citation type="submission" date="2023-08" db="EMBL/GenBank/DDBJ databases">
        <title>Black Yeasts Isolated from many extreme environments.</title>
        <authorList>
            <person name="Coleine C."/>
            <person name="Stajich J.E."/>
            <person name="Selbmann L."/>
        </authorList>
    </citation>
    <scope>NUCLEOTIDE SEQUENCE [LARGE SCALE GENOMIC DNA]</scope>
    <source>
        <strain evidence="2 3">CCFEE 5910</strain>
    </source>
</reference>
<evidence type="ECO:0000313" key="3">
    <source>
        <dbReference type="Proteomes" id="UP001309876"/>
    </source>
</evidence>
<name>A0AAN7T4P0_9EURO</name>
<dbReference type="AlphaFoldDB" id="A0AAN7T4P0"/>
<accession>A0AAN7T4P0</accession>
<keyword evidence="3" id="KW-1185">Reference proteome</keyword>
<feature type="compositionally biased region" description="Polar residues" evidence="1">
    <location>
        <begin position="1"/>
        <end position="15"/>
    </location>
</feature>
<comment type="caution">
    <text evidence="2">The sequence shown here is derived from an EMBL/GenBank/DDBJ whole genome shotgun (WGS) entry which is preliminary data.</text>
</comment>
<dbReference type="Proteomes" id="UP001309876">
    <property type="component" value="Unassembled WGS sequence"/>
</dbReference>